<comment type="caution">
    <text evidence="2">The sequence shown here is derived from an EMBL/GenBank/DDBJ whole genome shotgun (WGS) entry which is preliminary data.</text>
</comment>
<reference evidence="2 3" key="1">
    <citation type="submission" date="2020-08" db="EMBL/GenBank/DDBJ databases">
        <title>A Genomic Blueprint of the Chicken Gut Microbiome.</title>
        <authorList>
            <person name="Gilroy R."/>
            <person name="Ravi A."/>
            <person name="Getino M."/>
            <person name="Pursley I."/>
            <person name="Horton D.L."/>
            <person name="Alikhan N.-F."/>
            <person name="Baker D."/>
            <person name="Gharbi K."/>
            <person name="Hall N."/>
            <person name="Watson M."/>
            <person name="Adriaenssens E.M."/>
            <person name="Foster-Nyarko E."/>
            <person name="Jarju S."/>
            <person name="Secka A."/>
            <person name="Antonio M."/>
            <person name="Oren A."/>
            <person name="Chaudhuri R."/>
            <person name="La Ragione R.M."/>
            <person name="Hildebrand F."/>
            <person name="Pallen M.J."/>
        </authorList>
    </citation>
    <scope>NUCLEOTIDE SEQUENCE [LARGE SCALE GENOMIC DNA]</scope>
    <source>
        <strain evidence="2 3">Sa3CVN1</strain>
    </source>
</reference>
<keyword evidence="3" id="KW-1185">Reference proteome</keyword>
<feature type="domain" description="Pyridoxamine 5'-phosphate oxidase N-terminal" evidence="1">
    <location>
        <begin position="3"/>
        <end position="90"/>
    </location>
</feature>
<evidence type="ECO:0000259" key="1">
    <source>
        <dbReference type="Pfam" id="PF01243"/>
    </source>
</evidence>
<dbReference type="Proteomes" id="UP000627781">
    <property type="component" value="Unassembled WGS sequence"/>
</dbReference>
<dbReference type="Gene3D" id="2.30.110.10">
    <property type="entry name" value="Electron Transport, Fmn-binding Protein, Chain A"/>
    <property type="match status" value="1"/>
</dbReference>
<gene>
    <name evidence="2" type="ORF">H9661_12305</name>
</gene>
<evidence type="ECO:0000313" key="2">
    <source>
        <dbReference type="EMBL" id="MBD7912139.1"/>
    </source>
</evidence>
<dbReference type="PANTHER" id="PTHR34818:SF1">
    <property type="entry name" value="PROTEIN BLI-3"/>
    <property type="match status" value="1"/>
</dbReference>
<organism evidence="2 3">
    <name type="scientific">Clostridium cibarium</name>
    <dbReference type="NCBI Taxonomy" id="2762247"/>
    <lineage>
        <taxon>Bacteria</taxon>
        <taxon>Bacillati</taxon>
        <taxon>Bacillota</taxon>
        <taxon>Clostridia</taxon>
        <taxon>Eubacteriales</taxon>
        <taxon>Clostridiaceae</taxon>
        <taxon>Clostridium</taxon>
    </lineage>
</organism>
<accession>A0ABR8PVE6</accession>
<name>A0ABR8PVE6_9CLOT</name>
<dbReference type="PANTHER" id="PTHR34818">
    <property type="entry name" value="PROTEIN BLI-3"/>
    <property type="match status" value="1"/>
</dbReference>
<dbReference type="InterPro" id="IPR012349">
    <property type="entry name" value="Split_barrel_FMN-bd"/>
</dbReference>
<protein>
    <submittedName>
        <fullName evidence="2">Pyridoxamine 5'-phosphate oxidase family protein</fullName>
    </submittedName>
</protein>
<dbReference type="RefSeq" id="WP_191769088.1">
    <property type="nucleotide sequence ID" value="NZ_JACSRA010000019.1"/>
</dbReference>
<dbReference type="EMBL" id="JACSRA010000019">
    <property type="protein sequence ID" value="MBD7912139.1"/>
    <property type="molecule type" value="Genomic_DNA"/>
</dbReference>
<dbReference type="Pfam" id="PF01243">
    <property type="entry name" value="PNPOx_N"/>
    <property type="match status" value="1"/>
</dbReference>
<proteinExistence type="predicted"/>
<dbReference type="InterPro" id="IPR052917">
    <property type="entry name" value="Stress-Dev_Protein"/>
</dbReference>
<sequence>MDKVINFLKENSTFYFATVEEGKPRVRPFGFFMDYEGKLYFGMGDHKASYKQLLENPNFEVSTTSANGEWIRIKGTAVFDKSEKALEAAFNTMPSLRKIYNEETGLNMAIFYVENGDAEIAGFDESFEKIKF</sequence>
<dbReference type="InterPro" id="IPR011576">
    <property type="entry name" value="Pyridox_Oxase_N"/>
</dbReference>
<dbReference type="SUPFAM" id="SSF50475">
    <property type="entry name" value="FMN-binding split barrel"/>
    <property type="match status" value="1"/>
</dbReference>
<evidence type="ECO:0000313" key="3">
    <source>
        <dbReference type="Proteomes" id="UP000627781"/>
    </source>
</evidence>